<dbReference type="Gene3D" id="3.30.420.10">
    <property type="entry name" value="Ribonuclease H-like superfamily/Ribonuclease H"/>
    <property type="match status" value="1"/>
</dbReference>
<keyword evidence="4" id="KW-1185">Reference proteome</keyword>
<sequence>MSNYPWCIIGDFTDLLTSDEKRGGSRRALEEKLDRAMHTHSWHSMFPAARLFNLVAATSDHSPILLKLEHKSYIKPKHSFHFENSWLLDNSLADIIASNWPYYPTSNIIQKLKYCIDDMEAWSKENSPNYRETANKLRRELEIVRCTHDHISDTAVTNIQNKLSNVLLQEDKYWKQLAKNLYAPNQGDYDNIIDTISHCVSDSDNNMLTSTFNEKEFCKAAFSMHPDKSPGPDGLIPGFYRKFWPICGREIFESCCFWHEEGHFPPDINDTNIALVAKVDRPESMKDLRPISLCNVVYKILSKVLANCLKCVLPKCISDSQAAFVPGRDILDNALKAFEVLHHMKYKSRGKEGLVALKLDCVTSVNYHVLLNNDRVGPITPLCGLRQGDPLSPYLYISCSEGLTSYLHNYESRGLLHGIRICRGSPSISHLLFADDSFLFCKASVSEVTDLKHILDTYEAASGQAINYRKSSITYSRNTDATCRNIINNLLGVAESMGNEKYLGLPSIIGREKKSIFSFIQDRIWKKIQSWNSRSLSRAGKKVLIKAVVQAIPCAIDLIGDYKWCCSALATPQSLSHVQMWGKPEENWLKCNIDGALFTSEGKFGIGICFRDNHGFLVKAHTMVFPFEVTTTECEASALKHALLIDMAKGFERVIFESDCQTVVNATTNDYRYENELGTLLSTCKSVLSTNTNYKIAFVGGKLIKSLTI</sequence>
<feature type="domain" description="RNase H type-1" evidence="2">
    <location>
        <begin position="592"/>
        <end position="699"/>
    </location>
</feature>
<dbReference type="Pfam" id="PF00078">
    <property type="entry name" value="RVT_1"/>
    <property type="match status" value="1"/>
</dbReference>
<dbReference type="InterPro" id="IPR002156">
    <property type="entry name" value="RNaseH_domain"/>
</dbReference>
<proteinExistence type="predicted"/>
<protein>
    <recommendedName>
        <fullName evidence="5">Reverse transcriptase domain-containing protein</fullName>
    </recommendedName>
</protein>
<gene>
    <name evidence="3" type="ORF">TSUD_49430</name>
</gene>
<dbReference type="EMBL" id="DF973287">
    <property type="protein sequence ID" value="GAU24354.1"/>
    <property type="molecule type" value="Genomic_DNA"/>
</dbReference>
<dbReference type="GO" id="GO:0003676">
    <property type="term" value="F:nucleic acid binding"/>
    <property type="evidence" value="ECO:0007669"/>
    <property type="project" value="InterPro"/>
</dbReference>
<dbReference type="Proteomes" id="UP000242715">
    <property type="component" value="Unassembled WGS sequence"/>
</dbReference>
<dbReference type="SUPFAM" id="SSF53098">
    <property type="entry name" value="Ribonuclease H-like"/>
    <property type="match status" value="1"/>
</dbReference>
<reference evidence="4" key="1">
    <citation type="journal article" date="2017" name="Front. Plant Sci.">
        <title>Climate Clever Clovers: New Paradigm to Reduce the Environmental Footprint of Ruminants by Breeding Low Methanogenic Forages Utilizing Haplotype Variation.</title>
        <authorList>
            <person name="Kaur P."/>
            <person name="Appels R."/>
            <person name="Bayer P.E."/>
            <person name="Keeble-Gagnere G."/>
            <person name="Wang J."/>
            <person name="Hirakawa H."/>
            <person name="Shirasawa K."/>
            <person name="Vercoe P."/>
            <person name="Stefanova K."/>
            <person name="Durmic Z."/>
            <person name="Nichols P."/>
            <person name="Revell C."/>
            <person name="Isobe S.N."/>
            <person name="Edwards D."/>
            <person name="Erskine W."/>
        </authorList>
    </citation>
    <scope>NUCLEOTIDE SEQUENCE [LARGE SCALE GENOMIC DNA]</scope>
    <source>
        <strain evidence="4">cv. Daliak</strain>
    </source>
</reference>
<dbReference type="PANTHER" id="PTHR46890:SF48">
    <property type="entry name" value="RNA-DIRECTED DNA POLYMERASE"/>
    <property type="match status" value="1"/>
</dbReference>
<evidence type="ECO:0000259" key="2">
    <source>
        <dbReference type="Pfam" id="PF13456"/>
    </source>
</evidence>
<dbReference type="SUPFAM" id="SSF56672">
    <property type="entry name" value="DNA/RNA polymerases"/>
    <property type="match status" value="1"/>
</dbReference>
<organism evidence="3 4">
    <name type="scientific">Trifolium subterraneum</name>
    <name type="common">Subterranean clover</name>
    <dbReference type="NCBI Taxonomy" id="3900"/>
    <lineage>
        <taxon>Eukaryota</taxon>
        <taxon>Viridiplantae</taxon>
        <taxon>Streptophyta</taxon>
        <taxon>Embryophyta</taxon>
        <taxon>Tracheophyta</taxon>
        <taxon>Spermatophyta</taxon>
        <taxon>Magnoliopsida</taxon>
        <taxon>eudicotyledons</taxon>
        <taxon>Gunneridae</taxon>
        <taxon>Pentapetalae</taxon>
        <taxon>rosids</taxon>
        <taxon>fabids</taxon>
        <taxon>Fabales</taxon>
        <taxon>Fabaceae</taxon>
        <taxon>Papilionoideae</taxon>
        <taxon>50 kb inversion clade</taxon>
        <taxon>NPAAA clade</taxon>
        <taxon>Hologalegina</taxon>
        <taxon>IRL clade</taxon>
        <taxon>Trifolieae</taxon>
        <taxon>Trifolium</taxon>
    </lineage>
</organism>
<dbReference type="InterPro" id="IPR036397">
    <property type="entry name" value="RNaseH_sf"/>
</dbReference>
<name>A0A2Z6LX56_TRISU</name>
<evidence type="ECO:0000259" key="1">
    <source>
        <dbReference type="Pfam" id="PF00078"/>
    </source>
</evidence>
<dbReference type="Pfam" id="PF13456">
    <property type="entry name" value="RVT_3"/>
    <property type="match status" value="1"/>
</dbReference>
<evidence type="ECO:0000313" key="4">
    <source>
        <dbReference type="Proteomes" id="UP000242715"/>
    </source>
</evidence>
<dbReference type="InterPro" id="IPR000477">
    <property type="entry name" value="RT_dom"/>
</dbReference>
<dbReference type="PANTHER" id="PTHR46890">
    <property type="entry name" value="NON-LTR RETROLELEMENT REVERSE TRANSCRIPTASE-LIKE PROTEIN-RELATED"/>
    <property type="match status" value="1"/>
</dbReference>
<dbReference type="InterPro" id="IPR052343">
    <property type="entry name" value="Retrotransposon-Effector_Assoc"/>
</dbReference>
<dbReference type="InterPro" id="IPR043502">
    <property type="entry name" value="DNA/RNA_pol_sf"/>
</dbReference>
<evidence type="ECO:0000313" key="3">
    <source>
        <dbReference type="EMBL" id="GAU24354.1"/>
    </source>
</evidence>
<feature type="domain" description="Reverse transcriptase" evidence="1">
    <location>
        <begin position="285"/>
        <end position="504"/>
    </location>
</feature>
<dbReference type="GO" id="GO:0004523">
    <property type="term" value="F:RNA-DNA hybrid ribonuclease activity"/>
    <property type="evidence" value="ECO:0007669"/>
    <property type="project" value="InterPro"/>
</dbReference>
<accession>A0A2Z6LX56</accession>
<evidence type="ECO:0008006" key="5">
    <source>
        <dbReference type="Google" id="ProtNLM"/>
    </source>
</evidence>
<dbReference type="CDD" id="cd01650">
    <property type="entry name" value="RT_nLTR_like"/>
    <property type="match status" value="1"/>
</dbReference>
<dbReference type="AlphaFoldDB" id="A0A2Z6LX56"/>
<dbReference type="InterPro" id="IPR012337">
    <property type="entry name" value="RNaseH-like_sf"/>
</dbReference>
<dbReference type="CDD" id="cd06222">
    <property type="entry name" value="RNase_H_like"/>
    <property type="match status" value="1"/>
</dbReference>
<dbReference type="InterPro" id="IPR044730">
    <property type="entry name" value="RNase_H-like_dom_plant"/>
</dbReference>
<dbReference type="OrthoDB" id="422314at2759"/>